<evidence type="ECO:0000313" key="3">
    <source>
        <dbReference type="Proteomes" id="UP000001849"/>
    </source>
</evidence>
<organism evidence="2 3">
    <name type="scientific">Mycobacterium phage Myrna</name>
    <dbReference type="NCBI Taxonomy" id="546805"/>
    <lineage>
        <taxon>Viruses</taxon>
        <taxon>Duplodnaviria</taxon>
        <taxon>Heunggongvirae</taxon>
        <taxon>Uroviricota</taxon>
        <taxon>Caudoviricetes</taxon>
        <taxon>Ceeclamvirinae</taxon>
        <taxon>Myrnavirus</taxon>
        <taxon>Myrnavirus myrna</taxon>
    </lineage>
</organism>
<feature type="region of interest" description="Disordered" evidence="1">
    <location>
        <begin position="1"/>
        <end position="62"/>
    </location>
</feature>
<feature type="region of interest" description="Disordered" evidence="1">
    <location>
        <begin position="493"/>
        <end position="518"/>
    </location>
</feature>
<keyword evidence="3" id="KW-1185">Reference proteome</keyword>
<dbReference type="Proteomes" id="UP000001849">
    <property type="component" value="Segment"/>
</dbReference>
<evidence type="ECO:0000256" key="1">
    <source>
        <dbReference type="SAM" id="MobiDB-lite"/>
    </source>
</evidence>
<protein>
    <submittedName>
        <fullName evidence="2">Uncharacterized protein</fullName>
    </submittedName>
</protein>
<name>B5LJA6_9CAUD</name>
<feature type="region of interest" description="Disordered" evidence="1">
    <location>
        <begin position="413"/>
        <end position="434"/>
    </location>
</feature>
<gene>
    <name evidence="2" type="primary">102</name>
    <name evidence="2" type="ORF">MYRNA_102</name>
</gene>
<accession>B5LJA6</accession>
<dbReference type="RefSeq" id="YP_002225013.1">
    <property type="nucleotide sequence ID" value="NC_011273.1"/>
</dbReference>
<sequence length="636" mass="70898">MSRGGSPPMRITSAREQHSMYSPWRTAYDIQSPAPGAPVQTKRGPSAPSLDPTNDPMGNLNKRPYDYGTMVDNLVSHYHGSTDDEKKSGRLWYKAAHDLFHTFAKKNDISPERAVAYGAAFSPLTDWGDNVHHAQKFMLGYTPDKPGFNKHDWQQAHIHPEALDAFQQQHGRMPTESDEDLHALADMHQGKWMGSQAAQAKGQLGKHDIANNPEARQEWMENIQHKGMEATLADHVQQRTAHEKSAKGRKGEPFNPAFGMRASGINTLGGNIQKAKDLYHSPDDIAHMFKVLGGPKISHFTDNILDDTPIDEEGYYQHPNGDWTQNKDLGGTIDSHHMRAAGMAHGQWERKPYAVSNPSTDHEYDVYNRGLYEATKRINDGQADPTKHITPKQLQAIVWLKHKNDKDYFERQRNPETGQKITHESELGGAGRPEDWQFAEKSYKSKGKGLGKGPGRAAALEEQDLFSMPPLWRQVFLHHQPQEWTDLLDAWVEHHAPGPGQPDGNAGDPRTQDPHALQGQDPHLARVARAHMAAYDDFDSIMQGQSFPHQVEEGPHDSPWKGQAADELAGTCAYCHSGPGELCDPHCPTNHSDSPRDWAMDAKALGGAPYKAVDDTMHRLNSVRSLLASVDEMLEG</sequence>
<dbReference type="EMBL" id="EU826466">
    <property type="protein sequence ID" value="ACH62103.1"/>
    <property type="molecule type" value="Genomic_DNA"/>
</dbReference>
<evidence type="ECO:0000313" key="2">
    <source>
        <dbReference type="EMBL" id="ACH62103.1"/>
    </source>
</evidence>
<dbReference type="InterPro" id="IPR055602">
    <property type="entry name" value="DUF7178"/>
</dbReference>
<feature type="region of interest" description="Disordered" evidence="1">
    <location>
        <begin position="235"/>
        <end position="256"/>
    </location>
</feature>
<reference evidence="2 3" key="1">
    <citation type="submission" date="2008-06" db="EMBL/GenBank/DDBJ databases">
        <authorList>
            <person name="Smith A.L."/>
            <person name="Paladin E.C."/>
            <person name="Jacobs-Sera D."/>
            <person name="Hendirx R.W."/>
            <person name="Hatfull G.F."/>
        </authorList>
    </citation>
    <scope>NUCLEOTIDE SEQUENCE [LARGE SCALE GENOMIC DNA]</scope>
</reference>
<dbReference type="KEGG" id="vg:6920806"/>
<dbReference type="OrthoDB" id="9579at10239"/>
<dbReference type="GeneID" id="6920806"/>
<proteinExistence type="predicted"/>
<feature type="compositionally biased region" description="Basic and acidic residues" evidence="1">
    <location>
        <begin position="236"/>
        <end position="252"/>
    </location>
</feature>
<dbReference type="Pfam" id="PF23802">
    <property type="entry name" value="DUF7178"/>
    <property type="match status" value="1"/>
</dbReference>